<dbReference type="STRING" id="10195.A0A3M7P2B4"/>
<organism evidence="1 2">
    <name type="scientific">Brachionus plicatilis</name>
    <name type="common">Marine rotifer</name>
    <name type="synonym">Brachionus muelleri</name>
    <dbReference type="NCBI Taxonomy" id="10195"/>
    <lineage>
        <taxon>Eukaryota</taxon>
        <taxon>Metazoa</taxon>
        <taxon>Spiralia</taxon>
        <taxon>Gnathifera</taxon>
        <taxon>Rotifera</taxon>
        <taxon>Eurotatoria</taxon>
        <taxon>Monogononta</taxon>
        <taxon>Pseudotrocha</taxon>
        <taxon>Ploima</taxon>
        <taxon>Brachionidae</taxon>
        <taxon>Brachionus</taxon>
    </lineage>
</organism>
<dbReference type="GO" id="GO:0006357">
    <property type="term" value="P:regulation of transcription by RNA polymerase II"/>
    <property type="evidence" value="ECO:0007669"/>
    <property type="project" value="InterPro"/>
</dbReference>
<dbReference type="PANTHER" id="PTHR32344:SF1">
    <property type="entry name" value="U1-TYPE DOMAIN-CONTAINING PROTEIN"/>
    <property type="match status" value="1"/>
</dbReference>
<dbReference type="Proteomes" id="UP000276133">
    <property type="component" value="Unassembled WGS sequence"/>
</dbReference>
<sequence length="188" mass="21839">MSKITPQKRISQFNNKGLSVKKQKLYCVACDQELDHLRKSIIESHLLTPKHIQNSKNVASQKALDFSEENSRDLFLKDLVIGFGSANVPFHKINKKFFRRIFNKYLQPEYKLPSVTSLRRFLPKIYKEELKKIVTFFADSKVALLCDETSDSLNRSVFQIILIKLDLNSDNRPKLVDTLFLEAVNFET</sequence>
<proteinExistence type="predicted"/>
<comment type="caution">
    <text evidence="1">The sequence shown here is derived from an EMBL/GenBank/DDBJ whole genome shotgun (WGS) entry which is preliminary data.</text>
</comment>
<dbReference type="GO" id="GO:0005634">
    <property type="term" value="C:nucleus"/>
    <property type="evidence" value="ECO:0007669"/>
    <property type="project" value="InterPro"/>
</dbReference>
<evidence type="ECO:0000313" key="1">
    <source>
        <dbReference type="EMBL" id="RMZ93153.1"/>
    </source>
</evidence>
<dbReference type="GO" id="GO:0003690">
    <property type="term" value="F:double-stranded DNA binding"/>
    <property type="evidence" value="ECO:0007669"/>
    <property type="project" value="InterPro"/>
</dbReference>
<dbReference type="AlphaFoldDB" id="A0A3M7P2B4"/>
<dbReference type="PANTHER" id="PTHR32344">
    <property type="entry name" value="U1-TYPE DOMAIN-CONTAINING PROTEIN"/>
    <property type="match status" value="1"/>
</dbReference>
<dbReference type="EMBL" id="REGN01014037">
    <property type="protein sequence ID" value="RMZ93153.1"/>
    <property type="molecule type" value="Genomic_DNA"/>
</dbReference>
<keyword evidence="2" id="KW-1185">Reference proteome</keyword>
<accession>A0A3M7P2B4</accession>
<dbReference type="OrthoDB" id="6596666at2759"/>
<reference evidence="1 2" key="1">
    <citation type="journal article" date="2018" name="Sci. Rep.">
        <title>Genomic signatures of local adaptation to the degree of environmental predictability in rotifers.</title>
        <authorList>
            <person name="Franch-Gras L."/>
            <person name="Hahn C."/>
            <person name="Garcia-Roger E.M."/>
            <person name="Carmona M.J."/>
            <person name="Serra M."/>
            <person name="Gomez A."/>
        </authorList>
    </citation>
    <scope>NUCLEOTIDE SEQUENCE [LARGE SCALE GENOMIC DNA]</scope>
    <source>
        <strain evidence="1">HYR1</strain>
    </source>
</reference>
<name>A0A3M7P2B4_BRAPC</name>
<evidence type="ECO:0000313" key="2">
    <source>
        <dbReference type="Proteomes" id="UP000276133"/>
    </source>
</evidence>
<protein>
    <submittedName>
        <fullName evidence="1">Transcription factor E2F6</fullName>
    </submittedName>
</protein>
<gene>
    <name evidence="1" type="ORF">BpHYR1_032170</name>
</gene>
<dbReference type="InterPro" id="IPR033375">
    <property type="entry name" value="Cggbp1"/>
</dbReference>
<feature type="non-terminal residue" evidence="1">
    <location>
        <position position="188"/>
    </location>
</feature>